<accession>A0A0F6RC29</accession>
<dbReference type="Proteomes" id="UP000034071">
    <property type="component" value="Chromosome"/>
</dbReference>
<keyword evidence="3" id="KW-1185">Reference proteome</keyword>
<dbReference type="EMBL" id="CP010975">
    <property type="protein sequence ID" value="AKE51676.1"/>
    <property type="molecule type" value="Genomic_DNA"/>
</dbReference>
<dbReference type="HOGENOM" id="CLU_2273575_0_0_6"/>
<feature type="signal peptide" evidence="1">
    <location>
        <begin position="1"/>
        <end position="23"/>
    </location>
</feature>
<evidence type="ECO:0000256" key="1">
    <source>
        <dbReference type="SAM" id="SignalP"/>
    </source>
</evidence>
<name>A0A0F6RC29_9GAMM</name>
<sequence>MMKALALCLVLYVLSAPSFSGSANVKVTIKIPHTGQQSQAVRLFNYELDRFQIIRNPFSLTREECLAYLPPNHEKAIEILDLHIDKGREPYRALRLTYIGMS</sequence>
<dbReference type="OrthoDB" id="9850887at2"/>
<dbReference type="AlphaFoldDB" id="A0A0F6RC29"/>
<evidence type="ECO:0000313" key="2">
    <source>
        <dbReference type="EMBL" id="AKE51676.1"/>
    </source>
</evidence>
<reference evidence="2 3" key="1">
    <citation type="submission" date="2015-02" db="EMBL/GenBank/DDBJ databases">
        <title>Complete genome sequence of Kangiella geojedonensis strain YCS-5T.</title>
        <authorList>
            <person name="Kim K.M."/>
        </authorList>
    </citation>
    <scope>NUCLEOTIDE SEQUENCE [LARGE SCALE GENOMIC DNA]</scope>
    <source>
        <strain evidence="2 3">YCS-5</strain>
    </source>
</reference>
<proteinExistence type="predicted"/>
<dbReference type="RefSeq" id="WP_046560836.1">
    <property type="nucleotide sequence ID" value="NZ_CP010975.1"/>
</dbReference>
<keyword evidence="1" id="KW-0732">Signal</keyword>
<evidence type="ECO:0000313" key="3">
    <source>
        <dbReference type="Proteomes" id="UP000034071"/>
    </source>
</evidence>
<protein>
    <submittedName>
        <fullName evidence="2">Uncharacterized protein</fullName>
    </submittedName>
</protein>
<gene>
    <name evidence="2" type="ORF">TQ33_0701</name>
</gene>
<organism evidence="2 3">
    <name type="scientific">Kangiella geojedonensis</name>
    <dbReference type="NCBI Taxonomy" id="914150"/>
    <lineage>
        <taxon>Bacteria</taxon>
        <taxon>Pseudomonadati</taxon>
        <taxon>Pseudomonadota</taxon>
        <taxon>Gammaproteobacteria</taxon>
        <taxon>Kangiellales</taxon>
        <taxon>Kangiellaceae</taxon>
        <taxon>Kangiella</taxon>
    </lineage>
</organism>
<dbReference type="KEGG" id="kge:TQ33_0701"/>
<feature type="chain" id="PRO_5002508920" evidence="1">
    <location>
        <begin position="24"/>
        <end position="102"/>
    </location>
</feature>